<dbReference type="AlphaFoldDB" id="A0A1F4Q261"/>
<dbReference type="PANTHER" id="PTHR30160">
    <property type="entry name" value="TETRAACYLDISACCHARIDE 4'-KINASE-RELATED"/>
    <property type="match status" value="1"/>
</dbReference>
<dbReference type="GO" id="GO:0005829">
    <property type="term" value="C:cytosol"/>
    <property type="evidence" value="ECO:0007669"/>
    <property type="project" value="TreeGrafter"/>
</dbReference>
<evidence type="ECO:0008006" key="5">
    <source>
        <dbReference type="Google" id="ProtNLM"/>
    </source>
</evidence>
<dbReference type="Pfam" id="PF01075">
    <property type="entry name" value="Glyco_transf_9"/>
    <property type="match status" value="1"/>
</dbReference>
<reference evidence="3 4" key="1">
    <citation type="journal article" date="2016" name="Nat. Commun.">
        <title>Thousands of microbial genomes shed light on interconnected biogeochemical processes in an aquifer system.</title>
        <authorList>
            <person name="Anantharaman K."/>
            <person name="Brown C.T."/>
            <person name="Hug L.A."/>
            <person name="Sharon I."/>
            <person name="Castelle C.J."/>
            <person name="Probst A.J."/>
            <person name="Thomas B.C."/>
            <person name="Singh A."/>
            <person name="Wilkins M.J."/>
            <person name="Karaoz U."/>
            <person name="Brodie E.L."/>
            <person name="Williams K.H."/>
            <person name="Hubbard S.S."/>
            <person name="Banfield J.F."/>
        </authorList>
    </citation>
    <scope>NUCLEOTIDE SEQUENCE [LARGE SCALE GENOMIC DNA]</scope>
</reference>
<dbReference type="Gene3D" id="3.40.50.2000">
    <property type="entry name" value="Glycogen Phosphorylase B"/>
    <property type="match status" value="2"/>
</dbReference>
<keyword evidence="1" id="KW-0328">Glycosyltransferase</keyword>
<name>A0A1F4Q261_UNCSA</name>
<sequence length="331" mass="36666">MVKILIVKLGAIGDVLRTTSLLPGLREKHPAAQIDWLTSSAASDLLEWNEYLGRVPTWEERDTIGTYDLVIGLEDEKDVCRFVSSVSARKIIGAYLDKGKIVYTPSAWFDMSIISRFDLEQANRLKKSNQKTYQQHMADLLDINVSPYVFKLTPEELEYGRKVVRDLGVSKTDRVIGVNTGAGRRWPQKSWGIEQTIDLVNKVKKELGAVSLILGGIDERARNATIVKETGMPDAGVHSLREFAAIIGRCRGLISSDSLAMHFGIALGKRLVVLFGPTSAAEIELYGLGKKFCAPLDCLVCYKKGCELKPDCMDSLPMDEVFQAVKQELAG</sequence>
<dbReference type="InterPro" id="IPR051199">
    <property type="entry name" value="LPS_LOS_Heptosyltrfase"/>
</dbReference>
<evidence type="ECO:0000256" key="1">
    <source>
        <dbReference type="ARBA" id="ARBA00022676"/>
    </source>
</evidence>
<protein>
    <recommendedName>
        <fullName evidence="5">Lipopolysaccharide heptosyltransferase II</fullName>
    </recommendedName>
</protein>
<dbReference type="EMBL" id="METM01000017">
    <property type="protein sequence ID" value="OGB89970.1"/>
    <property type="molecule type" value="Genomic_DNA"/>
</dbReference>
<dbReference type="SUPFAM" id="SSF53756">
    <property type="entry name" value="UDP-Glycosyltransferase/glycogen phosphorylase"/>
    <property type="match status" value="1"/>
</dbReference>
<accession>A0A1F4Q261</accession>
<dbReference type="GO" id="GO:0008713">
    <property type="term" value="F:ADP-heptose-lipopolysaccharide heptosyltransferase activity"/>
    <property type="evidence" value="ECO:0007669"/>
    <property type="project" value="TreeGrafter"/>
</dbReference>
<dbReference type="CDD" id="cd03789">
    <property type="entry name" value="GT9_LPS_heptosyltransferase"/>
    <property type="match status" value="1"/>
</dbReference>
<keyword evidence="2" id="KW-0808">Transferase</keyword>
<dbReference type="InterPro" id="IPR002201">
    <property type="entry name" value="Glyco_trans_9"/>
</dbReference>
<proteinExistence type="predicted"/>
<comment type="caution">
    <text evidence="3">The sequence shown here is derived from an EMBL/GenBank/DDBJ whole genome shotgun (WGS) entry which is preliminary data.</text>
</comment>
<dbReference type="Proteomes" id="UP000178724">
    <property type="component" value="Unassembled WGS sequence"/>
</dbReference>
<gene>
    <name evidence="3" type="ORF">A2625_00185</name>
</gene>
<evidence type="ECO:0000313" key="3">
    <source>
        <dbReference type="EMBL" id="OGB89970.1"/>
    </source>
</evidence>
<evidence type="ECO:0000256" key="2">
    <source>
        <dbReference type="ARBA" id="ARBA00022679"/>
    </source>
</evidence>
<organism evidence="3 4">
    <name type="scientific">candidate division WOR-1 bacterium RIFCSPHIGHO2_01_FULL_53_15</name>
    <dbReference type="NCBI Taxonomy" id="1802564"/>
    <lineage>
        <taxon>Bacteria</taxon>
        <taxon>Bacillati</taxon>
        <taxon>Saganbacteria</taxon>
    </lineage>
</organism>
<evidence type="ECO:0000313" key="4">
    <source>
        <dbReference type="Proteomes" id="UP000178724"/>
    </source>
</evidence>
<dbReference type="GO" id="GO:0009244">
    <property type="term" value="P:lipopolysaccharide core region biosynthetic process"/>
    <property type="evidence" value="ECO:0007669"/>
    <property type="project" value="TreeGrafter"/>
</dbReference>